<accession>X1FA00</accession>
<evidence type="ECO:0000256" key="1">
    <source>
        <dbReference type="SAM" id="MobiDB-lite"/>
    </source>
</evidence>
<comment type="caution">
    <text evidence="2">The sequence shown here is derived from an EMBL/GenBank/DDBJ whole genome shotgun (WGS) entry which is preliminary data.</text>
</comment>
<evidence type="ECO:0000313" key="2">
    <source>
        <dbReference type="EMBL" id="GAH29385.1"/>
    </source>
</evidence>
<protein>
    <submittedName>
        <fullName evidence="2">Uncharacterized protein</fullName>
    </submittedName>
</protein>
<dbReference type="EMBL" id="BARU01003971">
    <property type="protein sequence ID" value="GAH29385.1"/>
    <property type="molecule type" value="Genomic_DNA"/>
</dbReference>
<proteinExistence type="predicted"/>
<reference evidence="2" key="1">
    <citation type="journal article" date="2014" name="Front. Microbiol.">
        <title>High frequency of phylogenetically diverse reductive dehalogenase-homologous genes in deep subseafloor sedimentary metagenomes.</title>
        <authorList>
            <person name="Kawai M."/>
            <person name="Futagami T."/>
            <person name="Toyoda A."/>
            <person name="Takaki Y."/>
            <person name="Nishi S."/>
            <person name="Hori S."/>
            <person name="Arai W."/>
            <person name="Tsubouchi T."/>
            <person name="Morono Y."/>
            <person name="Uchiyama I."/>
            <person name="Ito T."/>
            <person name="Fujiyama A."/>
            <person name="Inagaki F."/>
            <person name="Takami H."/>
        </authorList>
    </citation>
    <scope>NUCLEOTIDE SEQUENCE</scope>
    <source>
        <strain evidence="2">Expedition CK06-06</strain>
    </source>
</reference>
<gene>
    <name evidence="2" type="ORF">S03H2_08239</name>
</gene>
<dbReference type="AlphaFoldDB" id="X1FA00"/>
<organism evidence="2">
    <name type="scientific">marine sediment metagenome</name>
    <dbReference type="NCBI Taxonomy" id="412755"/>
    <lineage>
        <taxon>unclassified sequences</taxon>
        <taxon>metagenomes</taxon>
        <taxon>ecological metagenomes</taxon>
    </lineage>
</organism>
<feature type="region of interest" description="Disordered" evidence="1">
    <location>
        <begin position="33"/>
        <end position="53"/>
    </location>
</feature>
<name>X1FA00_9ZZZZ</name>
<sequence>MDELGVKDPEIEFNRWLEERETILRMNKELNAKSTRGGARGRAIQSPAEGIEE</sequence>